<dbReference type="PROSITE" id="PS50835">
    <property type="entry name" value="IG_LIKE"/>
    <property type="match status" value="1"/>
</dbReference>
<accession>A0A4C1VL88</accession>
<protein>
    <recommendedName>
        <fullName evidence="2">Ig-like domain-containing protein</fullName>
    </recommendedName>
</protein>
<dbReference type="PANTHER" id="PTHR21261:SF15">
    <property type="entry name" value="BEATEN PATH IIIA, ISOFORM D-RELATED"/>
    <property type="match status" value="1"/>
</dbReference>
<gene>
    <name evidence="3" type="ORF">EVAR_26958_1</name>
</gene>
<evidence type="ECO:0000313" key="4">
    <source>
        <dbReference type="Proteomes" id="UP000299102"/>
    </source>
</evidence>
<feature type="domain" description="Ig-like" evidence="2">
    <location>
        <begin position="11"/>
        <end position="109"/>
    </location>
</feature>
<evidence type="ECO:0000256" key="1">
    <source>
        <dbReference type="SAM" id="MobiDB-lite"/>
    </source>
</evidence>
<sequence>MKRAFQTHVLPESGPLISGAREQYRVGDVVDVNCTTKPSRPVTHLTWWVDNENAQPSQLHSEVVRRIETIDATSTTLRLTFTIGTEEIPQMTLTCLANIGLAYHSRAVHRSRVLPSQMSPPVEPVFEKNYAYTEPPTSFFVEDSTVAQSSLSSAGEVLKRIAVSGRRVSNLQQVSESYSGSLPSPTPLLSPHSPHHSTPPTVHYPFFSPFPSPSDILFLPKRPATHWKRVICTPAGFPGCDSFSLGSHSEKNILYVYLAQYSTGSSYTNQSMLAPWSLAQRYYRLSDISLILKILVVNDGHSQPQRCHPDVAGLLDRVRISNGGEWVNKRGREESGTPNLSLTRRNATVEAATLRPYYVRVWHFTDCPGPFLCCSQVGHSTALQQALHLLALLQFKINTQ</sequence>
<dbReference type="EMBL" id="BGZK01000361">
    <property type="protein sequence ID" value="GBP39172.1"/>
    <property type="molecule type" value="Genomic_DNA"/>
</dbReference>
<feature type="region of interest" description="Disordered" evidence="1">
    <location>
        <begin position="174"/>
        <end position="196"/>
    </location>
</feature>
<proteinExistence type="predicted"/>
<comment type="caution">
    <text evidence="3">The sequence shown here is derived from an EMBL/GenBank/DDBJ whole genome shotgun (WGS) entry which is preliminary data.</text>
</comment>
<dbReference type="AlphaFoldDB" id="A0A4C1VL88"/>
<name>A0A4C1VL88_EUMVA</name>
<dbReference type="STRING" id="151549.A0A4C1VL88"/>
<dbReference type="Gene3D" id="2.60.40.10">
    <property type="entry name" value="Immunoglobulins"/>
    <property type="match status" value="1"/>
</dbReference>
<dbReference type="InterPro" id="IPR013783">
    <property type="entry name" value="Ig-like_fold"/>
</dbReference>
<keyword evidence="4" id="KW-1185">Reference proteome</keyword>
<organism evidence="3 4">
    <name type="scientific">Eumeta variegata</name>
    <name type="common">Bagworm moth</name>
    <name type="synonym">Eumeta japonica</name>
    <dbReference type="NCBI Taxonomy" id="151549"/>
    <lineage>
        <taxon>Eukaryota</taxon>
        <taxon>Metazoa</taxon>
        <taxon>Ecdysozoa</taxon>
        <taxon>Arthropoda</taxon>
        <taxon>Hexapoda</taxon>
        <taxon>Insecta</taxon>
        <taxon>Pterygota</taxon>
        <taxon>Neoptera</taxon>
        <taxon>Endopterygota</taxon>
        <taxon>Lepidoptera</taxon>
        <taxon>Glossata</taxon>
        <taxon>Ditrysia</taxon>
        <taxon>Tineoidea</taxon>
        <taxon>Psychidae</taxon>
        <taxon>Oiketicinae</taxon>
        <taxon>Eumeta</taxon>
    </lineage>
</organism>
<reference evidence="3 4" key="1">
    <citation type="journal article" date="2019" name="Commun. Biol.">
        <title>The bagworm genome reveals a unique fibroin gene that provides high tensile strength.</title>
        <authorList>
            <person name="Kono N."/>
            <person name="Nakamura H."/>
            <person name="Ohtoshi R."/>
            <person name="Tomita M."/>
            <person name="Numata K."/>
            <person name="Arakawa K."/>
        </authorList>
    </citation>
    <scope>NUCLEOTIDE SEQUENCE [LARGE SCALE GENOMIC DNA]</scope>
</reference>
<evidence type="ECO:0000259" key="2">
    <source>
        <dbReference type="PROSITE" id="PS50835"/>
    </source>
</evidence>
<dbReference type="OrthoDB" id="10015491at2759"/>
<evidence type="ECO:0000313" key="3">
    <source>
        <dbReference type="EMBL" id="GBP39172.1"/>
    </source>
</evidence>
<dbReference type="InterPro" id="IPR007110">
    <property type="entry name" value="Ig-like_dom"/>
</dbReference>
<dbReference type="PANTHER" id="PTHR21261">
    <property type="entry name" value="BEAT PROTEIN"/>
    <property type="match status" value="1"/>
</dbReference>
<dbReference type="Proteomes" id="UP000299102">
    <property type="component" value="Unassembled WGS sequence"/>
</dbReference>
<feature type="compositionally biased region" description="Low complexity" evidence="1">
    <location>
        <begin position="181"/>
        <end position="196"/>
    </location>
</feature>